<dbReference type="Gene3D" id="3.30.70.270">
    <property type="match status" value="1"/>
</dbReference>
<evidence type="ECO:0000313" key="6">
    <source>
        <dbReference type="EMBL" id="MFC3689991.1"/>
    </source>
</evidence>
<dbReference type="InterPro" id="IPR050469">
    <property type="entry name" value="Diguanylate_Cyclase"/>
</dbReference>
<dbReference type="Pfam" id="PF13377">
    <property type="entry name" value="Peripla_BP_3"/>
    <property type="match status" value="1"/>
</dbReference>
<dbReference type="NCBIfam" id="TIGR00254">
    <property type="entry name" value="GGDEF"/>
    <property type="match status" value="1"/>
</dbReference>
<dbReference type="Proteomes" id="UP001595685">
    <property type="component" value="Unassembled WGS sequence"/>
</dbReference>
<evidence type="ECO:0000256" key="1">
    <source>
        <dbReference type="ARBA" id="ARBA00023015"/>
    </source>
</evidence>
<dbReference type="PANTHER" id="PTHR45138:SF9">
    <property type="entry name" value="DIGUANYLATE CYCLASE DGCM-RELATED"/>
    <property type="match status" value="1"/>
</dbReference>
<dbReference type="SUPFAM" id="SSF53822">
    <property type="entry name" value="Periplasmic binding protein-like I"/>
    <property type="match status" value="1"/>
</dbReference>
<dbReference type="PANTHER" id="PTHR45138">
    <property type="entry name" value="REGULATORY COMPONENTS OF SENSORY TRANSDUCTION SYSTEM"/>
    <property type="match status" value="1"/>
</dbReference>
<keyword evidence="6" id="KW-0808">Transferase</keyword>
<keyword evidence="1" id="KW-0805">Transcription regulation</keyword>
<comment type="caution">
    <text evidence="6">The sequence shown here is derived from an EMBL/GenBank/DDBJ whole genome shotgun (WGS) entry which is preliminary data.</text>
</comment>
<dbReference type="InterPro" id="IPR046335">
    <property type="entry name" value="LacI/GalR-like_sensor"/>
</dbReference>
<feature type="domain" description="GGDEF" evidence="5">
    <location>
        <begin position="498"/>
        <end position="636"/>
    </location>
</feature>
<evidence type="ECO:0000256" key="4">
    <source>
        <dbReference type="SAM" id="MobiDB-lite"/>
    </source>
</evidence>
<gene>
    <name evidence="6" type="ORF">ACFOLH_16705</name>
</gene>
<dbReference type="SUPFAM" id="SSF55073">
    <property type="entry name" value="Nucleotide cyclase"/>
    <property type="match status" value="1"/>
</dbReference>
<dbReference type="EMBL" id="JBHRWW010000014">
    <property type="protein sequence ID" value="MFC3689991.1"/>
    <property type="molecule type" value="Genomic_DNA"/>
</dbReference>
<evidence type="ECO:0000313" key="7">
    <source>
        <dbReference type="Proteomes" id="UP001595685"/>
    </source>
</evidence>
<evidence type="ECO:0000256" key="2">
    <source>
        <dbReference type="ARBA" id="ARBA00023125"/>
    </source>
</evidence>
<keyword evidence="3" id="KW-0804">Transcription</keyword>
<proteinExistence type="predicted"/>
<feature type="region of interest" description="Disordered" evidence="4">
    <location>
        <begin position="623"/>
        <end position="645"/>
    </location>
</feature>
<accession>A0ABV7WLU5</accession>
<keyword evidence="7" id="KW-1185">Reference proteome</keyword>
<dbReference type="SMART" id="SM00267">
    <property type="entry name" value="GGDEF"/>
    <property type="match status" value="1"/>
</dbReference>
<dbReference type="EC" id="2.7.7.65" evidence="6"/>
<evidence type="ECO:0000259" key="5">
    <source>
        <dbReference type="PROSITE" id="PS50887"/>
    </source>
</evidence>
<dbReference type="GO" id="GO:0052621">
    <property type="term" value="F:diguanylate cyclase activity"/>
    <property type="evidence" value="ECO:0007669"/>
    <property type="project" value="UniProtKB-EC"/>
</dbReference>
<organism evidence="6 7">
    <name type="scientific">Aquipuribacter hungaricus</name>
    <dbReference type="NCBI Taxonomy" id="545624"/>
    <lineage>
        <taxon>Bacteria</taxon>
        <taxon>Bacillati</taxon>
        <taxon>Actinomycetota</taxon>
        <taxon>Actinomycetes</taxon>
        <taxon>Micrococcales</taxon>
        <taxon>Intrasporangiaceae</taxon>
        <taxon>Aquipuribacter</taxon>
    </lineage>
</organism>
<dbReference type="CDD" id="cd01949">
    <property type="entry name" value="GGDEF"/>
    <property type="match status" value="1"/>
</dbReference>
<keyword evidence="6" id="KW-0548">Nucleotidyltransferase</keyword>
<protein>
    <submittedName>
        <fullName evidence="6">Diguanylate cyclase domain-containing protein</fullName>
        <ecNumber evidence="6">2.7.7.65</ecNumber>
    </submittedName>
</protein>
<name>A0ABV7WLU5_9MICO</name>
<dbReference type="InterPro" id="IPR028082">
    <property type="entry name" value="Peripla_BP_I"/>
</dbReference>
<sequence length="645" mass="66804">MRVGLVVNRAEDYVLRVAAGMSEVLAAAAGSVLVLVLPPSAALAQPWVARLVREGTVDALAVTAVVDPTTGASCVADLLAQIGRLDRVGRLPVVTLGGGHHAVPDVSCDNAAGAALAARHLLADGRRRPLVVGGIVDNSDSRTREQAFVAACARLGLPGGAVRTVRADFSRELAYRRTTALLQRLDAGGEDQVDAVFAANDEMALGAMDALRVHGLRVPEDVAVVGFDDTEAAATSPTGLSSLDQHLLEQGRCAARLLLGRLGGRPVPNRVRTRARLVVRASSAPAGTGTPPVEDAALLRAAHAGLAGGRELLGLAHGLLGATSERGLAAELAALLPRTDVRRAYVGRTSHGTVRLLHAQDGRDGVLVDRQPYRPEQLLPAGHRAALGTGTLVVHLLTDGEEETGVLVHDVAPGDRWTGQALQQGLSAALASLARTDALTEHAVGLERLVAARTAELEEANARLRAALLVDGLTGLQNRTSFDAALARAWEEHRATGRPVSMLMCDVDRFKLYNDVAGHLAGDACLRAVAGCLSEAVRGGHDAVSRVGGEEFAVLLPGTDVQGARAVADRVLDRLRAAGLPHPGGGDGATVSLSIGYAGSALPGPLADALALVGEADRALYRAKAGGRDRAEGPRPPARRSSKGR</sequence>
<dbReference type="InterPro" id="IPR029787">
    <property type="entry name" value="Nucleotide_cyclase"/>
</dbReference>
<reference evidence="7" key="1">
    <citation type="journal article" date="2019" name="Int. J. Syst. Evol. Microbiol.">
        <title>The Global Catalogue of Microorganisms (GCM) 10K type strain sequencing project: providing services to taxonomists for standard genome sequencing and annotation.</title>
        <authorList>
            <consortium name="The Broad Institute Genomics Platform"/>
            <consortium name="The Broad Institute Genome Sequencing Center for Infectious Disease"/>
            <person name="Wu L."/>
            <person name="Ma J."/>
        </authorList>
    </citation>
    <scope>NUCLEOTIDE SEQUENCE [LARGE SCALE GENOMIC DNA]</scope>
    <source>
        <strain evidence="7">NCAIM B.02333</strain>
    </source>
</reference>
<dbReference type="InterPro" id="IPR043128">
    <property type="entry name" value="Rev_trsase/Diguanyl_cyclase"/>
</dbReference>
<feature type="compositionally biased region" description="Basic and acidic residues" evidence="4">
    <location>
        <begin position="623"/>
        <end position="633"/>
    </location>
</feature>
<dbReference type="Gene3D" id="3.40.50.2300">
    <property type="match status" value="2"/>
</dbReference>
<dbReference type="InterPro" id="IPR000160">
    <property type="entry name" value="GGDEF_dom"/>
</dbReference>
<evidence type="ECO:0000256" key="3">
    <source>
        <dbReference type="ARBA" id="ARBA00023163"/>
    </source>
</evidence>
<keyword evidence="2" id="KW-0238">DNA-binding</keyword>
<dbReference type="Pfam" id="PF00990">
    <property type="entry name" value="GGDEF"/>
    <property type="match status" value="1"/>
</dbReference>
<dbReference type="RefSeq" id="WP_376985684.1">
    <property type="nucleotide sequence ID" value="NZ_JBHRWW010000014.1"/>
</dbReference>
<dbReference type="PROSITE" id="PS50887">
    <property type="entry name" value="GGDEF"/>
    <property type="match status" value="1"/>
</dbReference>